<sequence>MKNVKLLLFGLALFSLMLTSCNKKRNKLEQSWKVTEVVDKVPLSDSIKKDILEKGNLTFADKGIVNGHLERDFIDGVYHLKDKGKTVTIKDETGTPFTFTSTIDEDQLVLENDDIKFVFSNK</sequence>
<protein>
    <recommendedName>
        <fullName evidence="4">Lipocalin-like domain-containing protein</fullName>
    </recommendedName>
</protein>
<dbReference type="Proteomes" id="UP000244527">
    <property type="component" value="Chromosome"/>
</dbReference>
<evidence type="ECO:0000313" key="2">
    <source>
        <dbReference type="EMBL" id="AWG20225.1"/>
    </source>
</evidence>
<gene>
    <name evidence="2" type="ORF">FFWV33_01125</name>
</gene>
<accession>A0A2S1L902</accession>
<dbReference type="EMBL" id="CP020918">
    <property type="protein sequence ID" value="AWG20225.1"/>
    <property type="molecule type" value="Genomic_DNA"/>
</dbReference>
<feature type="signal peptide" evidence="1">
    <location>
        <begin position="1"/>
        <end position="20"/>
    </location>
</feature>
<name>A0A2S1L902_9FLAO</name>
<dbReference type="RefSeq" id="WP_108739191.1">
    <property type="nucleotide sequence ID" value="NZ_CP020918.1"/>
</dbReference>
<keyword evidence="3" id="KW-1185">Reference proteome</keyword>
<proteinExistence type="predicted"/>
<evidence type="ECO:0000313" key="3">
    <source>
        <dbReference type="Proteomes" id="UP000244527"/>
    </source>
</evidence>
<reference evidence="2 3" key="1">
    <citation type="submission" date="2017-04" db="EMBL/GenBank/DDBJ databases">
        <title>Compelte genome sequence of WV33.</title>
        <authorList>
            <person name="Lee P.C."/>
        </authorList>
    </citation>
    <scope>NUCLEOTIDE SEQUENCE [LARGE SCALE GENOMIC DNA]</scope>
    <source>
        <strain evidence="2 3">WV33</strain>
    </source>
</reference>
<dbReference type="KEGG" id="ffa:FFWV33_01125"/>
<feature type="chain" id="PRO_5015453050" description="Lipocalin-like domain-containing protein" evidence="1">
    <location>
        <begin position="21"/>
        <end position="122"/>
    </location>
</feature>
<dbReference type="PROSITE" id="PS51257">
    <property type="entry name" value="PROKAR_LIPOPROTEIN"/>
    <property type="match status" value="1"/>
</dbReference>
<evidence type="ECO:0008006" key="4">
    <source>
        <dbReference type="Google" id="ProtNLM"/>
    </source>
</evidence>
<dbReference type="OrthoDB" id="1352796at2"/>
<organism evidence="2 3">
    <name type="scientific">Flavobacterium faecale</name>
    <dbReference type="NCBI Taxonomy" id="1355330"/>
    <lineage>
        <taxon>Bacteria</taxon>
        <taxon>Pseudomonadati</taxon>
        <taxon>Bacteroidota</taxon>
        <taxon>Flavobacteriia</taxon>
        <taxon>Flavobacteriales</taxon>
        <taxon>Flavobacteriaceae</taxon>
        <taxon>Flavobacterium</taxon>
    </lineage>
</organism>
<dbReference type="AlphaFoldDB" id="A0A2S1L902"/>
<keyword evidence="1" id="KW-0732">Signal</keyword>
<evidence type="ECO:0000256" key="1">
    <source>
        <dbReference type="SAM" id="SignalP"/>
    </source>
</evidence>